<dbReference type="AlphaFoldDB" id="A0A1N7RTG4"/>
<proteinExistence type="predicted"/>
<keyword evidence="3" id="KW-1185">Reference proteome</keyword>
<organism evidence="2 3">
    <name type="scientific">Paraburkholderia ribeironis</name>
    <dbReference type="NCBI Taxonomy" id="1247936"/>
    <lineage>
        <taxon>Bacteria</taxon>
        <taxon>Pseudomonadati</taxon>
        <taxon>Pseudomonadota</taxon>
        <taxon>Betaproteobacteria</taxon>
        <taxon>Burkholderiales</taxon>
        <taxon>Burkholderiaceae</taxon>
        <taxon>Paraburkholderia</taxon>
    </lineage>
</organism>
<feature type="region of interest" description="Disordered" evidence="1">
    <location>
        <begin position="29"/>
        <end position="50"/>
    </location>
</feature>
<accession>A0A1N7RTG4</accession>
<dbReference type="RefSeq" id="WP_159444537.1">
    <property type="nucleotide sequence ID" value="NZ_CYGX02000015.1"/>
</dbReference>
<dbReference type="Proteomes" id="UP000187012">
    <property type="component" value="Unassembled WGS sequence"/>
</dbReference>
<sequence length="50" mass="5694">MNVLNGLFKIRTRRLKKQDVRRIVSQLRELNSPRGKTPVMSRDAGATTAL</sequence>
<reference evidence="2 3" key="1">
    <citation type="submission" date="2016-12" db="EMBL/GenBank/DDBJ databases">
        <authorList>
            <person name="Song W.-J."/>
            <person name="Kurnit D.M."/>
        </authorList>
    </citation>
    <scope>NUCLEOTIDE SEQUENCE [LARGE SCALE GENOMIC DNA]</scope>
    <source>
        <strain evidence="2 3">STM7296</strain>
    </source>
</reference>
<name>A0A1N7RTG4_9BURK</name>
<dbReference type="EMBL" id="CYGX02000015">
    <property type="protein sequence ID" value="SIT38394.1"/>
    <property type="molecule type" value="Genomic_DNA"/>
</dbReference>
<gene>
    <name evidence="2" type="ORF">BN2475_150069</name>
</gene>
<evidence type="ECO:0000313" key="3">
    <source>
        <dbReference type="Proteomes" id="UP000187012"/>
    </source>
</evidence>
<evidence type="ECO:0000256" key="1">
    <source>
        <dbReference type="SAM" id="MobiDB-lite"/>
    </source>
</evidence>
<evidence type="ECO:0000313" key="2">
    <source>
        <dbReference type="EMBL" id="SIT38394.1"/>
    </source>
</evidence>
<protein>
    <submittedName>
        <fullName evidence="2">Uncharacterized protein</fullName>
    </submittedName>
</protein>